<reference evidence="1" key="1">
    <citation type="journal article" date="2020" name="New Phytol.">
        <title>Comparative genomics reveals dynamic genome evolution in host specialist ectomycorrhizal fungi.</title>
        <authorList>
            <person name="Lofgren L.A."/>
            <person name="Nguyen N.H."/>
            <person name="Vilgalys R."/>
            <person name="Ruytinx J."/>
            <person name="Liao H.L."/>
            <person name="Branco S."/>
            <person name="Kuo A."/>
            <person name="LaButti K."/>
            <person name="Lipzen A."/>
            <person name="Andreopoulos W."/>
            <person name="Pangilinan J."/>
            <person name="Riley R."/>
            <person name="Hundley H."/>
            <person name="Na H."/>
            <person name="Barry K."/>
            <person name="Grigoriev I.V."/>
            <person name="Stajich J.E."/>
            <person name="Kennedy P.G."/>
        </authorList>
    </citation>
    <scope>NUCLEOTIDE SEQUENCE</scope>
    <source>
        <strain evidence="1">S12</strain>
    </source>
</reference>
<dbReference type="AlphaFoldDB" id="A0A9P7J4D7"/>
<sequence>MPVLTQMPVLMLTRTPSYYFVNCLLIWLHLDVLLCSSYDLGIQSSLCCITFTSTDVGIAGLAAHLGSLLYKLGSVLAIWGLSPEKNHPLGIINHAFFSHSHYAGARDTTVQELPRSVDLVCSTGNLLVSLIVKSEISKGGTRGS</sequence>
<dbReference type="GeneID" id="64605450"/>
<dbReference type="EMBL" id="JABBWE010000006">
    <property type="protein sequence ID" value="KAG1802227.1"/>
    <property type="molecule type" value="Genomic_DNA"/>
</dbReference>
<keyword evidence="2" id="KW-1185">Reference proteome</keyword>
<dbReference type="RefSeq" id="XP_041165419.1">
    <property type="nucleotide sequence ID" value="XM_041311686.1"/>
</dbReference>
<accession>A0A9P7J4D7</accession>
<name>A0A9P7J4D7_9AGAM</name>
<proteinExistence type="predicted"/>
<gene>
    <name evidence="1" type="ORF">HD556DRAFT_806345</name>
</gene>
<evidence type="ECO:0000313" key="1">
    <source>
        <dbReference type="EMBL" id="KAG1802227.1"/>
    </source>
</evidence>
<comment type="caution">
    <text evidence="1">The sequence shown here is derived from an EMBL/GenBank/DDBJ whole genome shotgun (WGS) entry which is preliminary data.</text>
</comment>
<dbReference type="Proteomes" id="UP000719766">
    <property type="component" value="Unassembled WGS sequence"/>
</dbReference>
<protein>
    <submittedName>
        <fullName evidence="1">Uncharacterized protein</fullName>
    </submittedName>
</protein>
<organism evidence="1 2">
    <name type="scientific">Suillus plorans</name>
    <dbReference type="NCBI Taxonomy" id="116603"/>
    <lineage>
        <taxon>Eukaryota</taxon>
        <taxon>Fungi</taxon>
        <taxon>Dikarya</taxon>
        <taxon>Basidiomycota</taxon>
        <taxon>Agaricomycotina</taxon>
        <taxon>Agaricomycetes</taxon>
        <taxon>Agaricomycetidae</taxon>
        <taxon>Boletales</taxon>
        <taxon>Suillineae</taxon>
        <taxon>Suillaceae</taxon>
        <taxon>Suillus</taxon>
    </lineage>
</organism>
<evidence type="ECO:0000313" key="2">
    <source>
        <dbReference type="Proteomes" id="UP000719766"/>
    </source>
</evidence>